<evidence type="ECO:0000256" key="8">
    <source>
        <dbReference type="ARBA" id="ARBA00040215"/>
    </source>
</evidence>
<evidence type="ECO:0000256" key="6">
    <source>
        <dbReference type="ARBA" id="ARBA00023201"/>
    </source>
</evidence>
<dbReference type="GO" id="GO:0005283">
    <property type="term" value="F:amino acid:sodium symporter activity"/>
    <property type="evidence" value="ECO:0007669"/>
    <property type="project" value="TreeGrafter"/>
</dbReference>
<keyword evidence="2" id="KW-0813">Transport</keyword>
<name>A0A8J2P5F8_9HEXA</name>
<dbReference type="PANTHER" id="PTHR11616:SF321">
    <property type="entry name" value="SODIUM-DEPENDENT NUTRIENT AMINO ACID TRANSPORTER 1-RELATED"/>
    <property type="match status" value="1"/>
</dbReference>
<keyword evidence="9" id="KW-0479">Metal-binding</keyword>
<dbReference type="EMBL" id="CAJVCH010357823">
    <property type="protein sequence ID" value="CAG7815966.1"/>
    <property type="molecule type" value="Genomic_DNA"/>
</dbReference>
<dbReference type="PROSITE" id="PS50267">
    <property type="entry name" value="NA_NEUROTRAN_SYMP_3"/>
    <property type="match status" value="1"/>
</dbReference>
<feature type="binding site" evidence="9">
    <location>
        <position position="13"/>
    </location>
    <ligand>
        <name>Na(+)</name>
        <dbReference type="ChEBI" id="CHEBI:29101"/>
        <label>1</label>
    </ligand>
</feature>
<dbReference type="OrthoDB" id="6581954at2759"/>
<dbReference type="GO" id="GO:0046872">
    <property type="term" value="F:metal ion binding"/>
    <property type="evidence" value="ECO:0007669"/>
    <property type="project" value="UniProtKB-KW"/>
</dbReference>
<proteinExistence type="inferred from homology"/>
<protein>
    <recommendedName>
        <fullName evidence="8">Sodium-dependent nutrient amino acid transporter 1</fullName>
    </recommendedName>
</protein>
<dbReference type="InterPro" id="IPR000175">
    <property type="entry name" value="Na/ntran_symport"/>
</dbReference>
<sequence length="194" mass="20972">LFSVLFFLMMLTLGVGTATVVTNGIITNICDGFPALQRFHVTVGVCIGGFLLGLIYVTPGGQFMITLVDQYGSSFCIVVMAMLEVMGVIFIYGLTNLSRDIEFMLGIRVNWYWKICWAVIAPITLLSIFVFNLATAEELTHNGVRFPGVALGCGVVLSSVALATVPLGAIHAIYKNSAPGLLQVSNGYLYLTLY</sequence>
<keyword evidence="10" id="KW-1133">Transmembrane helix</keyword>
<evidence type="ECO:0000256" key="9">
    <source>
        <dbReference type="PIRSR" id="PIRSR600175-1"/>
    </source>
</evidence>
<dbReference type="AlphaFoldDB" id="A0A8J2P5F8"/>
<evidence type="ECO:0000256" key="7">
    <source>
        <dbReference type="ARBA" id="ARBA00037785"/>
    </source>
</evidence>
<accession>A0A8J2P5F8</accession>
<keyword evidence="12" id="KW-1185">Reference proteome</keyword>
<dbReference type="GO" id="GO:0089718">
    <property type="term" value="P:amino acid import across plasma membrane"/>
    <property type="evidence" value="ECO:0007669"/>
    <property type="project" value="TreeGrafter"/>
</dbReference>
<keyword evidence="2" id="KW-0029">Amino-acid transport</keyword>
<evidence type="ECO:0000313" key="12">
    <source>
        <dbReference type="Proteomes" id="UP000708208"/>
    </source>
</evidence>
<reference evidence="11" key="1">
    <citation type="submission" date="2021-06" db="EMBL/GenBank/DDBJ databases">
        <authorList>
            <person name="Hodson N. C."/>
            <person name="Mongue J. A."/>
            <person name="Jaron S. K."/>
        </authorList>
    </citation>
    <scope>NUCLEOTIDE SEQUENCE</scope>
</reference>
<keyword evidence="3 9" id="KW-0915">Sodium</keyword>
<feature type="transmembrane region" description="Helical" evidence="10">
    <location>
        <begin position="146"/>
        <end position="174"/>
    </location>
</feature>
<keyword evidence="10" id="KW-0472">Membrane</keyword>
<dbReference type="GO" id="GO:0015179">
    <property type="term" value="F:L-amino acid transmembrane transporter activity"/>
    <property type="evidence" value="ECO:0007669"/>
    <property type="project" value="TreeGrafter"/>
</dbReference>
<evidence type="ECO:0000256" key="4">
    <source>
        <dbReference type="ARBA" id="ARBA00023065"/>
    </source>
</evidence>
<keyword evidence="6" id="KW-0739">Sodium transport</keyword>
<feature type="transmembrane region" description="Helical" evidence="10">
    <location>
        <begin position="6"/>
        <end position="27"/>
    </location>
</feature>
<dbReference type="PANTHER" id="PTHR11616">
    <property type="entry name" value="SODIUM/CHLORIDE DEPENDENT TRANSPORTER"/>
    <property type="match status" value="1"/>
</dbReference>
<comment type="caution">
    <text evidence="11">The sequence shown here is derived from an EMBL/GenBank/DDBJ whole genome shotgun (WGS) entry which is preliminary data.</text>
</comment>
<keyword evidence="5" id="KW-0325">Glycoprotein</keyword>
<evidence type="ECO:0000256" key="10">
    <source>
        <dbReference type="SAM" id="Phobius"/>
    </source>
</evidence>
<comment type="function">
    <text evidence="7">Unusual broad substrate spectrum amino acid:sodium cotransporter that promotes absorption of the D isomers of essential amino acids. Neutral amino acids are the preferred substrates, especially methionine and phenylalanine.</text>
</comment>
<evidence type="ECO:0000256" key="3">
    <source>
        <dbReference type="ARBA" id="ARBA00023053"/>
    </source>
</evidence>
<gene>
    <name evidence="11" type="ORF">AFUS01_LOCUS26611</name>
</gene>
<dbReference type="Proteomes" id="UP000708208">
    <property type="component" value="Unassembled WGS sequence"/>
</dbReference>
<comment type="similarity">
    <text evidence="1">Belongs to the sodium:neurotransmitter symporter (SNF) (TC 2.A.22) family.</text>
</comment>
<keyword evidence="10" id="KW-0812">Transmembrane</keyword>
<keyword evidence="4" id="KW-0406">Ion transport</keyword>
<dbReference type="GO" id="GO:0005886">
    <property type="term" value="C:plasma membrane"/>
    <property type="evidence" value="ECO:0007669"/>
    <property type="project" value="TreeGrafter"/>
</dbReference>
<feature type="transmembrane region" description="Helical" evidence="10">
    <location>
        <begin position="71"/>
        <end position="94"/>
    </location>
</feature>
<evidence type="ECO:0000256" key="1">
    <source>
        <dbReference type="ARBA" id="ARBA00006459"/>
    </source>
</evidence>
<feature type="transmembrane region" description="Helical" evidence="10">
    <location>
        <begin position="115"/>
        <end position="134"/>
    </location>
</feature>
<organism evidence="11 12">
    <name type="scientific">Allacma fusca</name>
    <dbReference type="NCBI Taxonomy" id="39272"/>
    <lineage>
        <taxon>Eukaryota</taxon>
        <taxon>Metazoa</taxon>
        <taxon>Ecdysozoa</taxon>
        <taxon>Arthropoda</taxon>
        <taxon>Hexapoda</taxon>
        <taxon>Collembola</taxon>
        <taxon>Symphypleona</taxon>
        <taxon>Sminthuridae</taxon>
        <taxon>Allacma</taxon>
    </lineage>
</organism>
<dbReference type="Pfam" id="PF00209">
    <property type="entry name" value="SNF"/>
    <property type="match status" value="1"/>
</dbReference>
<evidence type="ECO:0000313" key="11">
    <source>
        <dbReference type="EMBL" id="CAG7815966.1"/>
    </source>
</evidence>
<feature type="non-terminal residue" evidence="11">
    <location>
        <position position="1"/>
    </location>
</feature>
<evidence type="ECO:0000256" key="2">
    <source>
        <dbReference type="ARBA" id="ARBA00022970"/>
    </source>
</evidence>
<evidence type="ECO:0000256" key="5">
    <source>
        <dbReference type="ARBA" id="ARBA00023180"/>
    </source>
</evidence>
<feature type="transmembrane region" description="Helical" evidence="10">
    <location>
        <begin position="39"/>
        <end position="59"/>
    </location>
</feature>